<dbReference type="PANTHER" id="PTHR42951:SF4">
    <property type="entry name" value="ACYL-COENZYME A THIOESTERASE MBLAC2"/>
    <property type="match status" value="1"/>
</dbReference>
<dbReference type="HOGENOM" id="CLU_064918_0_0_11"/>
<dbReference type="eggNOG" id="COG0491">
    <property type="taxonomic scope" value="Bacteria"/>
</dbReference>
<evidence type="ECO:0000313" key="2">
    <source>
        <dbReference type="EMBL" id="ACU70758.1"/>
    </source>
</evidence>
<dbReference type="InterPro" id="IPR001279">
    <property type="entry name" value="Metallo-B-lactamas"/>
</dbReference>
<keyword evidence="3" id="KW-1185">Reference proteome</keyword>
<accession>C7QD48</accession>
<dbReference type="AlphaFoldDB" id="C7QD48"/>
<dbReference type="KEGG" id="cai:Caci_1837"/>
<name>C7QD48_CATAD</name>
<dbReference type="SMART" id="SM00849">
    <property type="entry name" value="Lactamase_B"/>
    <property type="match status" value="1"/>
</dbReference>
<dbReference type="Gene3D" id="3.60.15.10">
    <property type="entry name" value="Ribonuclease Z/Hydroxyacylglutathione hydrolase-like"/>
    <property type="match status" value="1"/>
</dbReference>
<dbReference type="STRING" id="479433.Caci_1837"/>
<feature type="domain" description="Metallo-beta-lactamase" evidence="1">
    <location>
        <begin position="46"/>
        <end position="211"/>
    </location>
</feature>
<reference evidence="2 3" key="1">
    <citation type="journal article" date="2009" name="Stand. Genomic Sci.">
        <title>Complete genome sequence of Catenulispora acidiphila type strain (ID 139908).</title>
        <authorList>
            <person name="Copeland A."/>
            <person name="Lapidus A."/>
            <person name="Glavina Del Rio T."/>
            <person name="Nolan M."/>
            <person name="Lucas S."/>
            <person name="Chen F."/>
            <person name="Tice H."/>
            <person name="Cheng J.F."/>
            <person name="Bruce D."/>
            <person name="Goodwin L."/>
            <person name="Pitluck S."/>
            <person name="Mikhailova N."/>
            <person name="Pati A."/>
            <person name="Ivanova N."/>
            <person name="Mavromatis K."/>
            <person name="Chen A."/>
            <person name="Palaniappan K."/>
            <person name="Chain P."/>
            <person name="Land M."/>
            <person name="Hauser L."/>
            <person name="Chang Y.J."/>
            <person name="Jeffries C.D."/>
            <person name="Chertkov O."/>
            <person name="Brettin T."/>
            <person name="Detter J.C."/>
            <person name="Han C."/>
            <person name="Ali Z."/>
            <person name="Tindall B.J."/>
            <person name="Goker M."/>
            <person name="Bristow J."/>
            <person name="Eisen J.A."/>
            <person name="Markowitz V."/>
            <person name="Hugenholtz P."/>
            <person name="Kyrpides N.C."/>
            <person name="Klenk H.P."/>
        </authorList>
    </citation>
    <scope>NUCLEOTIDE SEQUENCE [LARGE SCALE GENOMIC DNA]</scope>
    <source>
        <strain evidence="3">DSM 44928 / JCM 14897 / NBRC 102108 / NRRL B-24433 / ID139908</strain>
    </source>
</reference>
<gene>
    <name evidence="2" type="ordered locus">Caci_1837</name>
</gene>
<evidence type="ECO:0000259" key="1">
    <source>
        <dbReference type="SMART" id="SM00849"/>
    </source>
</evidence>
<dbReference type="InterPro" id="IPR050855">
    <property type="entry name" value="NDM-1-like"/>
</dbReference>
<dbReference type="SUPFAM" id="SSF56281">
    <property type="entry name" value="Metallo-hydrolase/oxidoreductase"/>
    <property type="match status" value="1"/>
</dbReference>
<dbReference type="PANTHER" id="PTHR42951">
    <property type="entry name" value="METALLO-BETA-LACTAMASE DOMAIN-CONTAINING"/>
    <property type="match status" value="1"/>
</dbReference>
<protein>
    <submittedName>
        <fullName evidence="2">Beta-lactamase domain protein</fullName>
    </submittedName>
</protein>
<sequence>MASPLDLHWNHGVRRWSSATEPPIQVHAYDERTVILRQSKSTNYEAPFIYLLFGADRALLLDTGATADPAVFPLRATVDELITNWLQQHPRDGYELVVAHTHSHGDHVAADAQFTGRPDTLVVAKEPEAVRHFFGFDDTRWPDQEVEVDLGDRVLRALGAPGHHAAGVVFHDPATGFLLTGDTVYPGRIYVADYAQLVATLNRLVAFCAAHKVTWVMGCHVEMTDRPYRDYPIGSTYQPRERALPMTVAQLTALRDAAVQVDGRRGEHRFEDFIVFHEPAGWAAILFRMRGFRARMLGR</sequence>
<evidence type="ECO:0000313" key="3">
    <source>
        <dbReference type="Proteomes" id="UP000000851"/>
    </source>
</evidence>
<dbReference type="Proteomes" id="UP000000851">
    <property type="component" value="Chromosome"/>
</dbReference>
<dbReference type="Pfam" id="PF00753">
    <property type="entry name" value="Lactamase_B"/>
    <property type="match status" value="1"/>
</dbReference>
<organism evidence="2 3">
    <name type="scientific">Catenulispora acidiphila (strain DSM 44928 / JCM 14897 / NBRC 102108 / NRRL B-24433 / ID139908)</name>
    <dbReference type="NCBI Taxonomy" id="479433"/>
    <lineage>
        <taxon>Bacteria</taxon>
        <taxon>Bacillati</taxon>
        <taxon>Actinomycetota</taxon>
        <taxon>Actinomycetes</taxon>
        <taxon>Catenulisporales</taxon>
        <taxon>Catenulisporaceae</taxon>
        <taxon>Catenulispora</taxon>
    </lineage>
</organism>
<dbReference type="InterPro" id="IPR036866">
    <property type="entry name" value="RibonucZ/Hydroxyglut_hydro"/>
</dbReference>
<dbReference type="InParanoid" id="C7QD48"/>
<dbReference type="RefSeq" id="WP_012786052.1">
    <property type="nucleotide sequence ID" value="NC_013131.1"/>
</dbReference>
<proteinExistence type="predicted"/>
<dbReference type="OrthoDB" id="7253658at2"/>
<dbReference type="EMBL" id="CP001700">
    <property type="protein sequence ID" value="ACU70758.1"/>
    <property type="molecule type" value="Genomic_DNA"/>
</dbReference>